<organism evidence="4 5">
    <name type="scientific">Eleginops maclovinus</name>
    <name type="common">Patagonian blennie</name>
    <name type="synonym">Eleginus maclovinus</name>
    <dbReference type="NCBI Taxonomy" id="56733"/>
    <lineage>
        <taxon>Eukaryota</taxon>
        <taxon>Metazoa</taxon>
        <taxon>Chordata</taxon>
        <taxon>Craniata</taxon>
        <taxon>Vertebrata</taxon>
        <taxon>Euteleostomi</taxon>
        <taxon>Actinopterygii</taxon>
        <taxon>Neopterygii</taxon>
        <taxon>Teleostei</taxon>
        <taxon>Neoteleostei</taxon>
        <taxon>Acanthomorphata</taxon>
        <taxon>Eupercaria</taxon>
        <taxon>Perciformes</taxon>
        <taxon>Notothenioidei</taxon>
        <taxon>Eleginopidae</taxon>
        <taxon>Eleginops</taxon>
    </lineage>
</organism>
<sequence length="74" mass="8167">MTLLLRVVVSSKHARRIQLPEVPGSVAQLIDELKEKLQLEDIGHCVSPKDSSTERPAHFCPGRHNQVSSGVFGH</sequence>
<feature type="compositionally biased region" description="Polar residues" evidence="1">
    <location>
        <begin position="65"/>
        <end position="74"/>
    </location>
</feature>
<name>A0AAN7YBC4_ELEMC</name>
<evidence type="ECO:0000313" key="2">
    <source>
        <dbReference type="EMBL" id="KAK5855599.1"/>
    </source>
</evidence>
<evidence type="ECO:0000313" key="4">
    <source>
        <dbReference type="EMBL" id="KAK5874551.1"/>
    </source>
</evidence>
<evidence type="ECO:0000313" key="5">
    <source>
        <dbReference type="Proteomes" id="UP001346869"/>
    </source>
</evidence>
<dbReference type="Proteomes" id="UP001346869">
    <property type="component" value="Unassembled WGS sequence"/>
</dbReference>
<dbReference type="EMBL" id="JAUZQC010000003">
    <property type="protein sequence ID" value="KAK5874551.1"/>
    <property type="molecule type" value="Genomic_DNA"/>
</dbReference>
<evidence type="ECO:0000313" key="3">
    <source>
        <dbReference type="EMBL" id="KAK5864739.1"/>
    </source>
</evidence>
<accession>A0AAN7YBC4</accession>
<dbReference type="EMBL" id="JAUZQC010000017">
    <property type="protein sequence ID" value="KAK5855599.1"/>
    <property type="molecule type" value="Genomic_DNA"/>
</dbReference>
<comment type="caution">
    <text evidence="4">The sequence shown here is derived from an EMBL/GenBank/DDBJ whole genome shotgun (WGS) entry which is preliminary data.</text>
</comment>
<dbReference type="EMBL" id="JAUZQC010000010">
    <property type="protein sequence ID" value="KAK5864739.1"/>
    <property type="molecule type" value="Genomic_DNA"/>
</dbReference>
<reference evidence="4 5" key="2">
    <citation type="journal article" date="2023" name="Mol. Biol. Evol.">
        <title>Genomics of Secondarily Temperate Adaptation in the Only Non-Antarctic Icefish.</title>
        <authorList>
            <person name="Rivera-Colon A.G."/>
            <person name="Rayamajhi N."/>
            <person name="Minhas B.F."/>
            <person name="Madrigal G."/>
            <person name="Bilyk K.T."/>
            <person name="Yoon V."/>
            <person name="Hune M."/>
            <person name="Gregory S."/>
            <person name="Cheng C.H.C."/>
            <person name="Catchen J.M."/>
        </authorList>
    </citation>
    <scope>NUCLEOTIDE SEQUENCE [LARGE SCALE GENOMIC DNA]</scope>
    <source>
        <strain evidence="4">JMC-PN-2008</strain>
    </source>
</reference>
<protein>
    <submittedName>
        <fullName evidence="4">Uncharacterized protein</fullName>
    </submittedName>
</protein>
<gene>
    <name evidence="2" type="ORF">PBY51_007262</name>
    <name evidence="3" type="ORF">PBY51_015957</name>
    <name evidence="4" type="ORF">PBY51_019487</name>
</gene>
<keyword evidence="5" id="KW-1185">Reference proteome</keyword>
<dbReference type="AlphaFoldDB" id="A0AAN7YBC4"/>
<proteinExistence type="predicted"/>
<reference evidence="4 5" key="1">
    <citation type="journal article" date="2023" name="Genes (Basel)">
        <title>Chromosome-Level Genome Assembly and Circadian Gene Repertoire of the Patagonia Blennie Eleginops maclovinus-The Closest Ancestral Proxy of Antarctic Cryonotothenioids.</title>
        <authorList>
            <person name="Cheng C.C."/>
            <person name="Rivera-Colon A.G."/>
            <person name="Minhas B.F."/>
            <person name="Wilson L."/>
            <person name="Rayamajhi N."/>
            <person name="Vargas-Chacoff L."/>
            <person name="Catchen J.M."/>
        </authorList>
    </citation>
    <scope>NUCLEOTIDE SEQUENCE [LARGE SCALE GENOMIC DNA]</scope>
    <source>
        <strain evidence="4">JMC-PN-2008</strain>
    </source>
</reference>
<feature type="region of interest" description="Disordered" evidence="1">
    <location>
        <begin position="47"/>
        <end position="74"/>
    </location>
</feature>
<evidence type="ECO:0000256" key="1">
    <source>
        <dbReference type="SAM" id="MobiDB-lite"/>
    </source>
</evidence>